<gene>
    <name evidence="3" type="ORF">H9L14_14500</name>
</gene>
<evidence type="ECO:0000256" key="1">
    <source>
        <dbReference type="SAM" id="MobiDB-lite"/>
    </source>
</evidence>
<feature type="region of interest" description="Disordered" evidence="1">
    <location>
        <begin position="46"/>
        <end position="66"/>
    </location>
</feature>
<protein>
    <submittedName>
        <fullName evidence="3">Uncharacterized protein</fullName>
    </submittedName>
</protein>
<accession>A0ABX6T8G6</accession>
<feature type="chain" id="PRO_5045462433" evidence="2">
    <location>
        <begin position="28"/>
        <end position="94"/>
    </location>
</feature>
<name>A0ABX6T8G6_9SPHN</name>
<evidence type="ECO:0000313" key="4">
    <source>
        <dbReference type="Proteomes" id="UP000516105"/>
    </source>
</evidence>
<evidence type="ECO:0000313" key="3">
    <source>
        <dbReference type="EMBL" id="QNP45706.1"/>
    </source>
</evidence>
<keyword evidence="4" id="KW-1185">Reference proteome</keyword>
<keyword evidence="2" id="KW-0732">Signal</keyword>
<reference evidence="3 4" key="1">
    <citation type="submission" date="2020-08" db="EMBL/GenBank/DDBJ databases">
        <title>Genome sequence of Sphingomonas sediminicola KACC 15039T.</title>
        <authorList>
            <person name="Hyun D.-W."/>
            <person name="Bae J.-W."/>
        </authorList>
    </citation>
    <scope>NUCLEOTIDE SEQUENCE [LARGE SCALE GENOMIC DNA]</scope>
    <source>
        <strain evidence="3 4">KACC 15039</strain>
    </source>
</reference>
<dbReference type="EMBL" id="CP060782">
    <property type="protein sequence ID" value="QNP45706.1"/>
    <property type="molecule type" value="Genomic_DNA"/>
</dbReference>
<feature type="signal peptide" evidence="2">
    <location>
        <begin position="1"/>
        <end position="27"/>
    </location>
</feature>
<organism evidence="3 4">
    <name type="scientific">Sphingomonas sediminicola</name>
    <dbReference type="NCBI Taxonomy" id="386874"/>
    <lineage>
        <taxon>Bacteria</taxon>
        <taxon>Pseudomonadati</taxon>
        <taxon>Pseudomonadota</taxon>
        <taxon>Alphaproteobacteria</taxon>
        <taxon>Sphingomonadales</taxon>
        <taxon>Sphingomonadaceae</taxon>
        <taxon>Sphingomonas</taxon>
    </lineage>
</organism>
<evidence type="ECO:0000256" key="2">
    <source>
        <dbReference type="SAM" id="SignalP"/>
    </source>
</evidence>
<dbReference type="RefSeq" id="WP_187708660.1">
    <property type="nucleotide sequence ID" value="NZ_CP060782.1"/>
</dbReference>
<proteinExistence type="predicted"/>
<sequence>MKRVSKGALLIAVAVTAGLGFAGAALAQQTASGASQATPKGWNYEIKDGKRVPKSGNRVTNADGSWREETRQGSCVTVKEKTAAGEYKESRRCD</sequence>
<dbReference type="Proteomes" id="UP000516105">
    <property type="component" value="Chromosome"/>
</dbReference>